<evidence type="ECO:0000256" key="6">
    <source>
        <dbReference type="RuleBase" id="RU000682"/>
    </source>
</evidence>
<dbReference type="Pfam" id="PF00046">
    <property type="entry name" value="Homeodomain"/>
    <property type="match status" value="1"/>
</dbReference>
<organism evidence="9 10">
    <name type="scientific">Huso huso</name>
    <name type="common">Beluga</name>
    <name type="synonym">Acipenser huso</name>
    <dbReference type="NCBI Taxonomy" id="61971"/>
    <lineage>
        <taxon>Eukaryota</taxon>
        <taxon>Metazoa</taxon>
        <taxon>Chordata</taxon>
        <taxon>Craniata</taxon>
        <taxon>Vertebrata</taxon>
        <taxon>Euteleostomi</taxon>
        <taxon>Actinopterygii</taxon>
        <taxon>Chondrostei</taxon>
        <taxon>Acipenseriformes</taxon>
        <taxon>Acipenseridae</taxon>
        <taxon>Huso</taxon>
    </lineage>
</organism>
<dbReference type="PROSITE" id="PS00027">
    <property type="entry name" value="HOMEOBOX_1"/>
    <property type="match status" value="1"/>
</dbReference>
<comment type="subcellular location">
    <subcellularLocation>
        <location evidence="1 5 6">Nucleus</location>
    </subcellularLocation>
</comment>
<dbReference type="InterPro" id="IPR009057">
    <property type="entry name" value="Homeodomain-like_sf"/>
</dbReference>
<evidence type="ECO:0000313" key="10">
    <source>
        <dbReference type="Proteomes" id="UP001369086"/>
    </source>
</evidence>
<feature type="DNA-binding region" description="Homeobox" evidence="5">
    <location>
        <begin position="143"/>
        <end position="202"/>
    </location>
</feature>
<feature type="compositionally biased region" description="Acidic residues" evidence="7">
    <location>
        <begin position="230"/>
        <end position="248"/>
    </location>
</feature>
<dbReference type="EMBL" id="JAHFZB010000025">
    <property type="protein sequence ID" value="KAK6474920.1"/>
    <property type="molecule type" value="Genomic_DNA"/>
</dbReference>
<evidence type="ECO:0000259" key="8">
    <source>
        <dbReference type="PROSITE" id="PS50071"/>
    </source>
</evidence>
<comment type="caution">
    <text evidence="9">The sequence shown here is derived from an EMBL/GenBank/DDBJ whole genome shotgun (WGS) entry which is preliminary data.</text>
</comment>
<gene>
    <name evidence="9" type="ORF">HHUSO_G25843</name>
</gene>
<name>A0ABR0YQR5_HUSHU</name>
<keyword evidence="2 5" id="KW-0238">DNA-binding</keyword>
<keyword evidence="10" id="KW-1185">Reference proteome</keyword>
<proteinExistence type="predicted"/>
<keyword evidence="4 5" id="KW-0539">Nucleus</keyword>
<evidence type="ECO:0000256" key="1">
    <source>
        <dbReference type="ARBA" id="ARBA00004123"/>
    </source>
</evidence>
<protein>
    <submittedName>
        <fullName evidence="9">Homeobox protein not2-like</fullName>
    </submittedName>
</protein>
<evidence type="ECO:0000256" key="3">
    <source>
        <dbReference type="ARBA" id="ARBA00023155"/>
    </source>
</evidence>
<evidence type="ECO:0000256" key="7">
    <source>
        <dbReference type="SAM" id="MobiDB-lite"/>
    </source>
</evidence>
<dbReference type="Proteomes" id="UP001369086">
    <property type="component" value="Unassembled WGS sequence"/>
</dbReference>
<reference evidence="9 10" key="1">
    <citation type="submission" date="2021-05" db="EMBL/GenBank/DDBJ databases">
        <authorList>
            <person name="Zahm M."/>
            <person name="Klopp C."/>
            <person name="Cabau C."/>
            <person name="Kuhl H."/>
            <person name="Suciu R."/>
            <person name="Ciorpac M."/>
            <person name="Holostenco D."/>
            <person name="Gessner J."/>
            <person name="Wuertz S."/>
            <person name="Hohne C."/>
            <person name="Stock M."/>
            <person name="Gislard M."/>
            <person name="Lluch J."/>
            <person name="Milhes M."/>
            <person name="Lampietro C."/>
            <person name="Lopez Roques C."/>
            <person name="Donnadieu C."/>
            <person name="Du K."/>
            <person name="Schartl M."/>
            <person name="Guiguen Y."/>
        </authorList>
    </citation>
    <scope>NUCLEOTIDE SEQUENCE [LARGE SCALE GENOMIC DNA]</scope>
    <source>
        <strain evidence="9">Hh-F2</strain>
        <tissue evidence="9">Blood</tissue>
    </source>
</reference>
<dbReference type="SUPFAM" id="SSF46689">
    <property type="entry name" value="Homeodomain-like"/>
    <property type="match status" value="1"/>
</dbReference>
<keyword evidence="3 5" id="KW-0371">Homeobox</keyword>
<evidence type="ECO:0000256" key="5">
    <source>
        <dbReference type="PROSITE-ProRule" id="PRU00108"/>
    </source>
</evidence>
<evidence type="ECO:0000256" key="2">
    <source>
        <dbReference type="ARBA" id="ARBA00023125"/>
    </source>
</evidence>
<dbReference type="InterPro" id="IPR050877">
    <property type="entry name" value="EMX-VAX-Noto_Homeobox_TFs"/>
</dbReference>
<dbReference type="InterPro" id="IPR001356">
    <property type="entry name" value="HD"/>
</dbReference>
<dbReference type="SMART" id="SM00389">
    <property type="entry name" value="HOX"/>
    <property type="match status" value="1"/>
</dbReference>
<dbReference type="PANTHER" id="PTHR24339">
    <property type="entry name" value="HOMEOBOX PROTEIN EMX-RELATED"/>
    <property type="match status" value="1"/>
</dbReference>
<dbReference type="Gene3D" id="1.10.10.60">
    <property type="entry name" value="Homeodomain-like"/>
    <property type="match status" value="1"/>
</dbReference>
<dbReference type="CDD" id="cd00086">
    <property type="entry name" value="homeodomain"/>
    <property type="match status" value="1"/>
</dbReference>
<feature type="domain" description="Homeobox" evidence="8">
    <location>
        <begin position="141"/>
        <end position="201"/>
    </location>
</feature>
<evidence type="ECO:0000256" key="4">
    <source>
        <dbReference type="ARBA" id="ARBA00023242"/>
    </source>
</evidence>
<sequence>MEAGFLNGPSYPSTLPYSTCMLKTTCLPSTKIPEPGHIHRSSFSIESILSMPPRDLVQPKAGAGYWGPQPCVKQVQTYPGTPSPPVPMWIPGYPRQSPPYSPYCMGYRPQALHQDTRNQLMYNKGYEPDRKLVSRKNYVRRSCRRIRTIFTEEQLRRLEEVFSKQRYMTGTEKVLLASALRLTETQVKVWFQNRRTRWRKIQGGTSVGSADTCLAKSDGQGHDDHLSTGGEEEEDEFISVDEEDCWSQ</sequence>
<accession>A0ABR0YQR5</accession>
<evidence type="ECO:0000313" key="9">
    <source>
        <dbReference type="EMBL" id="KAK6474920.1"/>
    </source>
</evidence>
<feature type="region of interest" description="Disordered" evidence="7">
    <location>
        <begin position="204"/>
        <end position="248"/>
    </location>
</feature>
<dbReference type="PANTHER" id="PTHR24339:SF28">
    <property type="entry name" value="E5-RELATED"/>
    <property type="match status" value="1"/>
</dbReference>
<dbReference type="PROSITE" id="PS50071">
    <property type="entry name" value="HOMEOBOX_2"/>
    <property type="match status" value="1"/>
</dbReference>
<dbReference type="InterPro" id="IPR017970">
    <property type="entry name" value="Homeobox_CS"/>
</dbReference>